<accession>A0A8B2NLU9</accession>
<name>A0A8B2NLU9_9HYPH</name>
<evidence type="ECO:0000313" key="3">
    <source>
        <dbReference type="Proteomes" id="UP000249590"/>
    </source>
</evidence>
<proteinExistence type="predicted"/>
<dbReference type="OrthoDB" id="9980731at2"/>
<comment type="caution">
    <text evidence="2">The sequence shown here is derived from an EMBL/GenBank/DDBJ whole genome shotgun (WGS) entry which is preliminary data.</text>
</comment>
<protein>
    <submittedName>
        <fullName evidence="2">Uncharacterized protein</fullName>
    </submittedName>
</protein>
<dbReference type="RefSeq" id="WP_111346767.1">
    <property type="nucleotide sequence ID" value="NZ_QHHQ01000003.1"/>
</dbReference>
<dbReference type="Proteomes" id="UP000249590">
    <property type="component" value="Unassembled WGS sequence"/>
</dbReference>
<evidence type="ECO:0000313" key="2">
    <source>
        <dbReference type="EMBL" id="RAI00646.1"/>
    </source>
</evidence>
<evidence type="ECO:0000256" key="1">
    <source>
        <dbReference type="SAM" id="MobiDB-lite"/>
    </source>
</evidence>
<dbReference type="AlphaFoldDB" id="A0A8B2NLU9"/>
<feature type="region of interest" description="Disordered" evidence="1">
    <location>
        <begin position="1"/>
        <end position="21"/>
    </location>
</feature>
<reference evidence="2 3" key="1">
    <citation type="submission" date="2018-05" db="EMBL/GenBank/DDBJ databases">
        <title>Acuticoccus sediminis sp. nov., isolated from deep-sea sediment of Indian Ocean.</title>
        <authorList>
            <person name="Liu X."/>
            <person name="Lai Q."/>
            <person name="Du Y."/>
            <person name="Sun F."/>
            <person name="Zhang X."/>
            <person name="Wang S."/>
            <person name="Shao Z."/>
        </authorList>
    </citation>
    <scope>NUCLEOTIDE SEQUENCE [LARGE SCALE GENOMIC DNA]</scope>
    <source>
        <strain evidence="2 3">PTG4-2</strain>
    </source>
</reference>
<organism evidence="2 3">
    <name type="scientific">Acuticoccus sediminis</name>
    <dbReference type="NCBI Taxonomy" id="2184697"/>
    <lineage>
        <taxon>Bacteria</taxon>
        <taxon>Pseudomonadati</taxon>
        <taxon>Pseudomonadota</taxon>
        <taxon>Alphaproteobacteria</taxon>
        <taxon>Hyphomicrobiales</taxon>
        <taxon>Amorphaceae</taxon>
        <taxon>Acuticoccus</taxon>
    </lineage>
</organism>
<dbReference type="EMBL" id="QHHQ01000003">
    <property type="protein sequence ID" value="RAI00646.1"/>
    <property type="molecule type" value="Genomic_DNA"/>
</dbReference>
<gene>
    <name evidence="2" type="ORF">DLJ53_15425</name>
</gene>
<sequence>MFKSLFKWSPSAKNGGELPKPVRGGMEELVGVELEGDRIPLAALHAQFDTVGQKRRVDNSRTAAMVKVTHVPHQG</sequence>
<keyword evidence="3" id="KW-1185">Reference proteome</keyword>